<evidence type="ECO:0000313" key="2">
    <source>
        <dbReference type="EMBL" id="KAJ0986178.1"/>
    </source>
</evidence>
<dbReference type="InterPro" id="IPR039608">
    <property type="entry name" value="VQ_1/10"/>
</dbReference>
<keyword evidence="3" id="KW-1185">Reference proteome</keyword>
<name>A0A9D5HRE4_9LILI</name>
<dbReference type="InterPro" id="IPR008889">
    <property type="entry name" value="VQ"/>
</dbReference>
<feature type="domain" description="VQ" evidence="1">
    <location>
        <begin position="13"/>
        <end position="35"/>
    </location>
</feature>
<dbReference type="OrthoDB" id="691083at2759"/>
<dbReference type="Pfam" id="PF05678">
    <property type="entry name" value="VQ"/>
    <property type="match status" value="1"/>
</dbReference>
<dbReference type="AlphaFoldDB" id="A0A9D5HRE4"/>
<organism evidence="2 3">
    <name type="scientific">Dioscorea zingiberensis</name>
    <dbReference type="NCBI Taxonomy" id="325984"/>
    <lineage>
        <taxon>Eukaryota</taxon>
        <taxon>Viridiplantae</taxon>
        <taxon>Streptophyta</taxon>
        <taxon>Embryophyta</taxon>
        <taxon>Tracheophyta</taxon>
        <taxon>Spermatophyta</taxon>
        <taxon>Magnoliopsida</taxon>
        <taxon>Liliopsida</taxon>
        <taxon>Dioscoreales</taxon>
        <taxon>Dioscoreaceae</taxon>
        <taxon>Dioscorea</taxon>
    </lineage>
</organism>
<sequence length="109" mass="11735">MSGKPPKAMKVTIIETQFVQTDAEQFKSVVQRLTGNNISPPSSVVVPKFQGDHVGKMKASEGSAGGREWRNSKTEVAAIVAPNKVKEEDVNGLLMEVPSLEDLSKLLGD</sequence>
<dbReference type="Proteomes" id="UP001085076">
    <property type="component" value="Miscellaneous, Linkage group lg01"/>
</dbReference>
<dbReference type="PANTHER" id="PTHR34777:SF1">
    <property type="entry name" value="VQ MOTIF-CONTAINING PROTEIN 10"/>
    <property type="match status" value="1"/>
</dbReference>
<evidence type="ECO:0000259" key="1">
    <source>
        <dbReference type="Pfam" id="PF05678"/>
    </source>
</evidence>
<dbReference type="EMBL" id="JAGGNH010000001">
    <property type="protein sequence ID" value="KAJ0986178.1"/>
    <property type="molecule type" value="Genomic_DNA"/>
</dbReference>
<reference evidence="2" key="1">
    <citation type="submission" date="2021-03" db="EMBL/GenBank/DDBJ databases">
        <authorList>
            <person name="Li Z."/>
            <person name="Yang C."/>
        </authorList>
    </citation>
    <scope>NUCLEOTIDE SEQUENCE</scope>
    <source>
        <strain evidence="2">Dzin_1.0</strain>
        <tissue evidence="2">Leaf</tissue>
    </source>
</reference>
<proteinExistence type="predicted"/>
<accession>A0A9D5HRE4</accession>
<evidence type="ECO:0000313" key="3">
    <source>
        <dbReference type="Proteomes" id="UP001085076"/>
    </source>
</evidence>
<dbReference type="PANTHER" id="PTHR34777">
    <property type="entry name" value="VQ MOTIF-CONTAINING PROTEIN 10"/>
    <property type="match status" value="1"/>
</dbReference>
<reference evidence="2" key="2">
    <citation type="journal article" date="2022" name="Hortic Res">
        <title>The genome of Dioscorea zingiberensis sheds light on the biosynthesis, origin and evolution of the medicinally important diosgenin saponins.</title>
        <authorList>
            <person name="Li Y."/>
            <person name="Tan C."/>
            <person name="Li Z."/>
            <person name="Guo J."/>
            <person name="Li S."/>
            <person name="Chen X."/>
            <person name="Wang C."/>
            <person name="Dai X."/>
            <person name="Yang H."/>
            <person name="Song W."/>
            <person name="Hou L."/>
            <person name="Xu J."/>
            <person name="Tong Z."/>
            <person name="Xu A."/>
            <person name="Yuan X."/>
            <person name="Wang W."/>
            <person name="Yang Q."/>
            <person name="Chen L."/>
            <person name="Sun Z."/>
            <person name="Wang K."/>
            <person name="Pan B."/>
            <person name="Chen J."/>
            <person name="Bao Y."/>
            <person name="Liu F."/>
            <person name="Qi X."/>
            <person name="Gang D.R."/>
            <person name="Wen J."/>
            <person name="Li J."/>
        </authorList>
    </citation>
    <scope>NUCLEOTIDE SEQUENCE</scope>
    <source>
        <strain evidence="2">Dzin_1.0</strain>
    </source>
</reference>
<gene>
    <name evidence="2" type="ORF">J5N97_004534</name>
</gene>
<protein>
    <recommendedName>
        <fullName evidence="1">VQ domain-containing protein</fullName>
    </recommendedName>
</protein>
<comment type="caution">
    <text evidence="2">The sequence shown here is derived from an EMBL/GenBank/DDBJ whole genome shotgun (WGS) entry which is preliminary data.</text>
</comment>